<dbReference type="KEGG" id="fil:BN1229_v1_2310"/>
<dbReference type="KEGG" id="fiy:BN1229_v1_2309"/>
<evidence type="ECO:0000256" key="1">
    <source>
        <dbReference type="SAM" id="MobiDB-lite"/>
    </source>
</evidence>
<name>A0A0D6JG18_9HYPH</name>
<proteinExistence type="predicted"/>
<dbReference type="SUPFAM" id="SSF56935">
    <property type="entry name" value="Porins"/>
    <property type="match status" value="1"/>
</dbReference>
<dbReference type="EMBL" id="LN829119">
    <property type="protein sequence ID" value="CPR19762.1"/>
    <property type="molecule type" value="Genomic_DNA"/>
</dbReference>
<dbReference type="Proteomes" id="UP000033187">
    <property type="component" value="Chromosome 1"/>
</dbReference>
<dbReference type="RefSeq" id="WP_139165268.1">
    <property type="nucleotide sequence ID" value="NZ_LN829118.1"/>
</dbReference>
<protein>
    <recommendedName>
        <fullName evidence="5">Outer membrane beta-barrel protein</fullName>
    </recommendedName>
</protein>
<dbReference type="OrthoDB" id="7398962at2"/>
<evidence type="ECO:0000313" key="3">
    <source>
        <dbReference type="EMBL" id="CPR19762.1"/>
    </source>
</evidence>
<dbReference type="InterPro" id="IPR018759">
    <property type="entry name" value="BBP2_2"/>
</dbReference>
<reference evidence="4" key="1">
    <citation type="submission" date="2015-02" db="EMBL/GenBank/DDBJ databases">
        <authorList>
            <person name="Chooi Y.-H."/>
        </authorList>
    </citation>
    <scope>NUCLEOTIDE SEQUENCE [LARGE SCALE GENOMIC DNA]</scope>
    <source>
        <strain evidence="4">strain Y</strain>
    </source>
</reference>
<gene>
    <name evidence="3" type="ORF">YBN1229_v1_2309</name>
</gene>
<accession>A0A0D6JG18</accession>
<keyword evidence="2" id="KW-0732">Signal</keyword>
<sequence length="521" mass="56812">MRHFAQVVRPRAGRALVACAAAMVLVATPAFGQAPNVDSRDQTAGDPSDTIIPSAGLRGTIPSGRPIVQDGDLNYPPEPQDVQDGILTAPAPEEAGAVDDPALVDQRAPEAIAAFENPPAGYDPLLFQIEDIAPSNPILNRRPRRLFEIEPYDPIGIRLGSFVLFPEVELSGARFSNVFASPNAESDWALDILPTGRLVSDWSNHALELRAAGDFSFYNEFTSENDRGYLLEGRGRLDVTRRTNLQAVLTRQHAKESRSAIDASSVGPASYVTQDLAASTLTHRFNRLTVQLNGTLTDTQYDTPGISNPDDRDFTERAAGARVSWEFKPTLSVFAAVDGNTRKFEQVATTDGLSRDSHGSRYRGGISFGETGQVLRGEVSVGYGSQDFDAADLADVDGTILEANLAYRFNALTSFLFTAGTNFSETTTVGSGGVLEHRAGVEMRHAFMTSLVGSAGIEGTRRSYAGIDVDERQLALRLGLEYFMTREAIVFSRYEHVAFRSDFPDSNYNSDEFRIGLRLRR</sequence>
<dbReference type="Pfam" id="PF10082">
    <property type="entry name" value="BBP2_2"/>
    <property type="match status" value="1"/>
</dbReference>
<evidence type="ECO:0000256" key="2">
    <source>
        <dbReference type="SAM" id="SignalP"/>
    </source>
</evidence>
<evidence type="ECO:0000313" key="4">
    <source>
        <dbReference type="Proteomes" id="UP000033187"/>
    </source>
</evidence>
<feature type="signal peptide" evidence="2">
    <location>
        <begin position="1"/>
        <end position="32"/>
    </location>
</feature>
<dbReference type="AlphaFoldDB" id="A0A0D6JG18"/>
<feature type="chain" id="PRO_5002306171" description="Outer membrane beta-barrel protein" evidence="2">
    <location>
        <begin position="33"/>
        <end position="521"/>
    </location>
</feature>
<organism evidence="3 4">
    <name type="scientific">Candidatus Filomicrobium marinum</name>
    <dbReference type="NCBI Taxonomy" id="1608628"/>
    <lineage>
        <taxon>Bacteria</taxon>
        <taxon>Pseudomonadati</taxon>
        <taxon>Pseudomonadota</taxon>
        <taxon>Alphaproteobacteria</taxon>
        <taxon>Hyphomicrobiales</taxon>
        <taxon>Hyphomicrobiaceae</taxon>
        <taxon>Filomicrobium</taxon>
    </lineage>
</organism>
<keyword evidence="4" id="KW-1185">Reference proteome</keyword>
<feature type="region of interest" description="Disordered" evidence="1">
    <location>
        <begin position="33"/>
        <end position="85"/>
    </location>
</feature>
<evidence type="ECO:0008006" key="5">
    <source>
        <dbReference type="Google" id="ProtNLM"/>
    </source>
</evidence>